<dbReference type="AlphaFoldDB" id="A0A6A3CGJ2"/>
<keyword evidence="4" id="KW-1185">Reference proteome</keyword>
<sequence>MAEEVEKLFAGLYFTSDETSEVLLPTDPTDLPASATVNRLIGRVMPTNPIDADAFMRVFRVIWGITCLVEVSSLGEDTFLFKLSSDIDVDCVFSRTPWKFNRDLVALQRYDPSRGMPIWVRVYDLPLGWTNAHVGDLIAKKLGEPLTVDLKTEAVRLGSYLRIWVIIDSRQPLRRCMSLGTRPNGKPLLYIVKYERLPNFYFRCATMGTNTRARPGIISLVPALTSMSALIDLNTDASTSSSPNNVESAPSSTRSLKRPLPEQLDTPTWYDVKNACSILTISEVTSTSVVSAEADVQPHRPL</sequence>
<accession>A0A6A3CGJ2</accession>
<protein>
    <recommendedName>
        <fullName evidence="2">DUF4283 domain-containing protein</fullName>
    </recommendedName>
</protein>
<dbReference type="InterPro" id="IPR025558">
    <property type="entry name" value="DUF4283"/>
</dbReference>
<feature type="domain" description="DUF4283" evidence="2">
    <location>
        <begin position="40"/>
        <end position="113"/>
    </location>
</feature>
<evidence type="ECO:0000259" key="2">
    <source>
        <dbReference type="Pfam" id="PF14111"/>
    </source>
</evidence>
<comment type="caution">
    <text evidence="3">The sequence shown here is derived from an EMBL/GenBank/DDBJ whole genome shotgun (WGS) entry which is preliminary data.</text>
</comment>
<gene>
    <name evidence="3" type="ORF">F3Y22_tig00006731pilonHSYRG00016</name>
</gene>
<feature type="compositionally biased region" description="Polar residues" evidence="1">
    <location>
        <begin position="235"/>
        <end position="254"/>
    </location>
</feature>
<feature type="region of interest" description="Disordered" evidence="1">
    <location>
        <begin position="235"/>
        <end position="262"/>
    </location>
</feature>
<dbReference type="Proteomes" id="UP000436088">
    <property type="component" value="Unassembled WGS sequence"/>
</dbReference>
<organism evidence="3 4">
    <name type="scientific">Hibiscus syriacus</name>
    <name type="common">Rose of Sharon</name>
    <dbReference type="NCBI Taxonomy" id="106335"/>
    <lineage>
        <taxon>Eukaryota</taxon>
        <taxon>Viridiplantae</taxon>
        <taxon>Streptophyta</taxon>
        <taxon>Embryophyta</taxon>
        <taxon>Tracheophyta</taxon>
        <taxon>Spermatophyta</taxon>
        <taxon>Magnoliopsida</taxon>
        <taxon>eudicotyledons</taxon>
        <taxon>Gunneridae</taxon>
        <taxon>Pentapetalae</taxon>
        <taxon>rosids</taxon>
        <taxon>malvids</taxon>
        <taxon>Malvales</taxon>
        <taxon>Malvaceae</taxon>
        <taxon>Malvoideae</taxon>
        <taxon>Hibiscus</taxon>
    </lineage>
</organism>
<proteinExistence type="predicted"/>
<dbReference type="PANTHER" id="PTHR31286:SF167">
    <property type="entry name" value="OS09G0268800 PROTEIN"/>
    <property type="match status" value="1"/>
</dbReference>
<dbReference type="InterPro" id="IPR040256">
    <property type="entry name" value="At4g02000-like"/>
</dbReference>
<evidence type="ECO:0000313" key="3">
    <source>
        <dbReference type="EMBL" id="KAE8726492.1"/>
    </source>
</evidence>
<dbReference type="Pfam" id="PF14111">
    <property type="entry name" value="DUF4283"/>
    <property type="match status" value="1"/>
</dbReference>
<evidence type="ECO:0000313" key="4">
    <source>
        <dbReference type="Proteomes" id="UP000436088"/>
    </source>
</evidence>
<dbReference type="EMBL" id="VEPZ02000357">
    <property type="protein sequence ID" value="KAE8726492.1"/>
    <property type="molecule type" value="Genomic_DNA"/>
</dbReference>
<evidence type="ECO:0000256" key="1">
    <source>
        <dbReference type="SAM" id="MobiDB-lite"/>
    </source>
</evidence>
<dbReference type="PANTHER" id="PTHR31286">
    <property type="entry name" value="GLYCINE-RICH CELL WALL STRUCTURAL PROTEIN 1.8-LIKE"/>
    <property type="match status" value="1"/>
</dbReference>
<reference evidence="3" key="1">
    <citation type="submission" date="2019-09" db="EMBL/GenBank/DDBJ databases">
        <title>Draft genome information of white flower Hibiscus syriacus.</title>
        <authorList>
            <person name="Kim Y.-M."/>
        </authorList>
    </citation>
    <scope>NUCLEOTIDE SEQUENCE [LARGE SCALE GENOMIC DNA]</scope>
    <source>
        <strain evidence="3">YM2019G1</strain>
    </source>
</reference>
<name>A0A6A3CGJ2_HIBSY</name>